<evidence type="ECO:0000256" key="1">
    <source>
        <dbReference type="ARBA" id="ARBA00000971"/>
    </source>
</evidence>
<dbReference type="InterPro" id="IPR046357">
    <property type="entry name" value="PPIase_dom_sf"/>
</dbReference>
<dbReference type="Gene3D" id="3.10.50.40">
    <property type="match status" value="1"/>
</dbReference>
<dbReference type="Pfam" id="PF00254">
    <property type="entry name" value="FKBP_C"/>
    <property type="match status" value="1"/>
</dbReference>
<comment type="similarity">
    <text evidence="5">Belongs to the FKBP-type PPIase family. FKBP2 subfamily.</text>
</comment>
<evidence type="ECO:0000256" key="4">
    <source>
        <dbReference type="ARBA" id="ARBA00023235"/>
    </source>
</evidence>
<comment type="catalytic activity">
    <reaction evidence="1 6">
        <text>[protein]-peptidylproline (omega=180) = [protein]-peptidylproline (omega=0)</text>
        <dbReference type="Rhea" id="RHEA:16237"/>
        <dbReference type="Rhea" id="RHEA-COMP:10747"/>
        <dbReference type="Rhea" id="RHEA-COMP:10748"/>
        <dbReference type="ChEBI" id="CHEBI:83833"/>
        <dbReference type="ChEBI" id="CHEBI:83834"/>
        <dbReference type="EC" id="5.2.1.8"/>
    </reaction>
</comment>
<dbReference type="InterPro" id="IPR001179">
    <property type="entry name" value="PPIase_FKBP_dom"/>
</dbReference>
<dbReference type="PANTHER" id="PTHR45779">
    <property type="entry name" value="PEPTIDYLPROLYL ISOMERASE"/>
    <property type="match status" value="1"/>
</dbReference>
<keyword evidence="4 6" id="KW-0413">Isomerase</keyword>
<dbReference type="AlphaFoldDB" id="A3GHV4"/>
<dbReference type="FunCoup" id="A3GHV4">
    <property type="interactions" value="580"/>
</dbReference>
<dbReference type="OMA" id="VHMHYTG"/>
<evidence type="ECO:0000313" key="8">
    <source>
        <dbReference type="EMBL" id="EAZ62883.2"/>
    </source>
</evidence>
<dbReference type="HOGENOM" id="CLU_013615_12_0_1"/>
<keyword evidence="9" id="KW-1185">Reference proteome</keyword>
<evidence type="ECO:0000256" key="3">
    <source>
        <dbReference type="ARBA" id="ARBA00023110"/>
    </source>
</evidence>
<feature type="non-terminal residue" evidence="8">
    <location>
        <position position="98"/>
    </location>
</feature>
<dbReference type="FunFam" id="3.10.50.40:FF:000006">
    <property type="entry name" value="Peptidyl-prolyl cis-trans isomerase"/>
    <property type="match status" value="1"/>
</dbReference>
<evidence type="ECO:0000313" key="9">
    <source>
        <dbReference type="Proteomes" id="UP000002258"/>
    </source>
</evidence>
<keyword evidence="3 6" id="KW-0697">Rotamase</keyword>
<dbReference type="STRING" id="322104.A3GHV4"/>
<dbReference type="RefSeq" id="XP_001386906.2">
    <property type="nucleotide sequence ID" value="XM_001386869.1"/>
</dbReference>
<comment type="caution">
    <text evidence="8">The sequence shown here is derived from an EMBL/GenBank/DDBJ whole genome shotgun (WGS) entry which is preliminary data.</text>
</comment>
<proteinExistence type="inferred from homology"/>
<dbReference type="EC" id="5.2.1.8" evidence="2 6"/>
<dbReference type="KEGG" id="pic:PICST_23499"/>
<organism evidence="8 9">
    <name type="scientific">Scheffersomyces stipitis (strain ATCC 58785 / CBS 6054 / NBRC 10063 / NRRL Y-11545)</name>
    <name type="common">Yeast</name>
    <name type="synonym">Pichia stipitis</name>
    <dbReference type="NCBI Taxonomy" id="322104"/>
    <lineage>
        <taxon>Eukaryota</taxon>
        <taxon>Fungi</taxon>
        <taxon>Dikarya</taxon>
        <taxon>Ascomycota</taxon>
        <taxon>Saccharomycotina</taxon>
        <taxon>Pichiomycetes</taxon>
        <taxon>Debaryomycetaceae</taxon>
        <taxon>Scheffersomyces</taxon>
    </lineage>
</organism>
<name>A3GHV4_PICST</name>
<dbReference type="PANTHER" id="PTHR45779:SF7">
    <property type="entry name" value="PEPTIDYLPROLYL ISOMERASE"/>
    <property type="match status" value="1"/>
</dbReference>
<evidence type="ECO:0000256" key="6">
    <source>
        <dbReference type="PROSITE-ProRule" id="PRU00277"/>
    </source>
</evidence>
<dbReference type="GO" id="GO:0003755">
    <property type="term" value="F:peptidyl-prolyl cis-trans isomerase activity"/>
    <property type="evidence" value="ECO:0007669"/>
    <property type="project" value="UniProtKB-KW"/>
</dbReference>
<feature type="domain" description="PPIase FKBP-type" evidence="7">
    <location>
        <begin position="5"/>
        <end position="92"/>
    </location>
</feature>
<evidence type="ECO:0000259" key="7">
    <source>
        <dbReference type="PROSITE" id="PS50059"/>
    </source>
</evidence>
<protein>
    <recommendedName>
        <fullName evidence="2 6">peptidylprolyl isomerase</fullName>
        <ecNumber evidence="2 6">5.2.1.8</ecNumber>
    </recommendedName>
</protein>
<feature type="non-terminal residue" evidence="8">
    <location>
        <position position="1"/>
    </location>
</feature>
<dbReference type="PROSITE" id="PS50059">
    <property type="entry name" value="FKBP_PPIASE"/>
    <property type="match status" value="1"/>
</dbReference>
<dbReference type="Proteomes" id="UP000002258">
    <property type="component" value="Chromosome 1"/>
</dbReference>
<dbReference type="eggNOG" id="KOG0549">
    <property type="taxonomic scope" value="Eukaryota"/>
</dbReference>
<dbReference type="EMBL" id="AAVQ01000002">
    <property type="protein sequence ID" value="EAZ62883.2"/>
    <property type="molecule type" value="Genomic_DNA"/>
</dbReference>
<evidence type="ECO:0000256" key="2">
    <source>
        <dbReference type="ARBA" id="ARBA00013194"/>
    </source>
</evidence>
<dbReference type="GO" id="GO:0005783">
    <property type="term" value="C:endoplasmic reticulum"/>
    <property type="evidence" value="ECO:0007669"/>
    <property type="project" value="TreeGrafter"/>
</dbReference>
<dbReference type="InterPro" id="IPR044609">
    <property type="entry name" value="FKBP2/11"/>
</dbReference>
<reference evidence="8 9" key="1">
    <citation type="journal article" date="2007" name="Nat. Biotechnol.">
        <title>Genome sequence of the lignocellulose-bioconverting and xylose-fermenting yeast Pichia stipitis.</title>
        <authorList>
            <person name="Jeffries T.W."/>
            <person name="Grigoriev I.V."/>
            <person name="Grimwood J."/>
            <person name="Laplaza J.M."/>
            <person name="Aerts A."/>
            <person name="Salamov A."/>
            <person name="Schmutz J."/>
            <person name="Lindquist E."/>
            <person name="Dehal P."/>
            <person name="Shapiro H."/>
            <person name="Jin Y.S."/>
            <person name="Passoth V."/>
            <person name="Richardson P.M."/>
        </authorList>
    </citation>
    <scope>NUCLEOTIDE SEQUENCE [LARGE SCALE GENOMIC DNA]</scope>
    <source>
        <strain evidence="9">ATCC 58785 / CBS 6054 / NBRC 10063 / NRRL Y-11545</strain>
    </source>
</reference>
<dbReference type="GeneID" id="4851853"/>
<accession>A3GHV4</accession>
<dbReference type="SUPFAM" id="SSF54534">
    <property type="entry name" value="FKBP-like"/>
    <property type="match status" value="1"/>
</dbReference>
<sequence length="98" mass="10491">QTKAGDSISVHYKGTLDDGTVFDSSYDRGSPINFKLGVGQVIKGWDEGLTRMCIGEIRKLVIPSDLAYGERGIGPIPPRATLTFIAELVDIAGAPKVE</sequence>
<evidence type="ECO:0000256" key="5">
    <source>
        <dbReference type="ARBA" id="ARBA00024206"/>
    </source>
</evidence>
<gene>
    <name evidence="8" type="ORF">PICST_23499</name>
</gene>
<dbReference type="OrthoDB" id="1902587at2759"/>
<dbReference type="InParanoid" id="A3GHV4"/>